<reference evidence="1" key="1">
    <citation type="submission" date="2022-12" db="EMBL/GenBank/DDBJ databases">
        <title>Draft genome assemblies for two species of Escallonia (Escalloniales).</title>
        <authorList>
            <person name="Chanderbali A."/>
            <person name="Dervinis C."/>
            <person name="Anghel I."/>
            <person name="Soltis D."/>
            <person name="Soltis P."/>
            <person name="Zapata F."/>
        </authorList>
    </citation>
    <scope>NUCLEOTIDE SEQUENCE</scope>
    <source>
        <strain evidence="1">UCBG64.0493</strain>
        <tissue evidence="1">Leaf</tissue>
    </source>
</reference>
<comment type="caution">
    <text evidence="1">The sequence shown here is derived from an EMBL/GenBank/DDBJ whole genome shotgun (WGS) entry which is preliminary data.</text>
</comment>
<organism evidence="1 2">
    <name type="scientific">Escallonia herrerae</name>
    <dbReference type="NCBI Taxonomy" id="1293975"/>
    <lineage>
        <taxon>Eukaryota</taxon>
        <taxon>Viridiplantae</taxon>
        <taxon>Streptophyta</taxon>
        <taxon>Embryophyta</taxon>
        <taxon>Tracheophyta</taxon>
        <taxon>Spermatophyta</taxon>
        <taxon>Magnoliopsida</taxon>
        <taxon>eudicotyledons</taxon>
        <taxon>Gunneridae</taxon>
        <taxon>Pentapetalae</taxon>
        <taxon>asterids</taxon>
        <taxon>campanulids</taxon>
        <taxon>Escalloniales</taxon>
        <taxon>Escalloniaceae</taxon>
        <taxon>Escallonia</taxon>
    </lineage>
</organism>
<name>A0AA88V1L7_9ASTE</name>
<accession>A0AA88V1L7</accession>
<evidence type="ECO:0000313" key="1">
    <source>
        <dbReference type="EMBL" id="KAK2999976.1"/>
    </source>
</evidence>
<protein>
    <submittedName>
        <fullName evidence="1">Uncharacterized protein</fullName>
    </submittedName>
</protein>
<dbReference type="Proteomes" id="UP001188597">
    <property type="component" value="Unassembled WGS sequence"/>
</dbReference>
<evidence type="ECO:0000313" key="2">
    <source>
        <dbReference type="Proteomes" id="UP001188597"/>
    </source>
</evidence>
<dbReference type="InterPro" id="IPR027854">
    <property type="entry name" value="STMP1"/>
</dbReference>
<dbReference type="PANTHER" id="PTHR33528">
    <property type="entry name" value="OS07G0239500 PROTEIN"/>
    <property type="match status" value="1"/>
</dbReference>
<dbReference type="PANTHER" id="PTHR33528:SF14">
    <property type="entry name" value="SOLUTE CARRIER FAMILY 35 MEMBER A4"/>
    <property type="match status" value="1"/>
</dbReference>
<dbReference type="Pfam" id="PF15054">
    <property type="entry name" value="DUF4535"/>
    <property type="match status" value="1"/>
</dbReference>
<gene>
    <name evidence="1" type="ORF">RJ639_023680</name>
</gene>
<sequence length="138" mass="14383">MGIIGSSFSFMLGTICGVYIAQNYNVPNIMKLANMALVRAKQSAWPAGGVTVGGSSASVCAIDGRIREATAMTPLRSPFAEDVEAVTAGGFNFNCFSLGLDRICGDSVVCPAMAESLIEVASAVCHLLQWSAITKSKV</sequence>
<dbReference type="EMBL" id="JAVXUP010003121">
    <property type="protein sequence ID" value="KAK2999976.1"/>
    <property type="molecule type" value="Genomic_DNA"/>
</dbReference>
<dbReference type="AlphaFoldDB" id="A0AA88V1L7"/>
<proteinExistence type="predicted"/>
<keyword evidence="2" id="KW-1185">Reference proteome</keyword>